<comment type="caution">
    <text evidence="2">The sequence shown here is derived from an EMBL/GenBank/DDBJ whole genome shotgun (WGS) entry which is preliminary data.</text>
</comment>
<dbReference type="Proteomes" id="UP001185069">
    <property type="component" value="Unassembled WGS sequence"/>
</dbReference>
<dbReference type="Gene3D" id="3.10.290.10">
    <property type="entry name" value="RNA-binding S4 domain"/>
    <property type="match status" value="1"/>
</dbReference>
<dbReference type="CDD" id="cd00165">
    <property type="entry name" value="S4"/>
    <property type="match status" value="1"/>
</dbReference>
<dbReference type="InterPro" id="IPR036986">
    <property type="entry name" value="S4_RNA-bd_sf"/>
</dbReference>
<evidence type="ECO:0000313" key="2">
    <source>
        <dbReference type="EMBL" id="MDR6268969.1"/>
    </source>
</evidence>
<organism evidence="2 3">
    <name type="scientific">Arthrobacter russicus</name>
    <dbReference type="NCBI Taxonomy" id="172040"/>
    <lineage>
        <taxon>Bacteria</taxon>
        <taxon>Bacillati</taxon>
        <taxon>Actinomycetota</taxon>
        <taxon>Actinomycetes</taxon>
        <taxon>Micrococcales</taxon>
        <taxon>Micrococcaceae</taxon>
        <taxon>Arthrobacter</taxon>
    </lineage>
</organism>
<dbReference type="PROSITE" id="PS50889">
    <property type="entry name" value="S4"/>
    <property type="match status" value="1"/>
</dbReference>
<gene>
    <name evidence="2" type="ORF">JOE69_001207</name>
</gene>
<reference evidence="2 3" key="1">
    <citation type="submission" date="2023-07" db="EMBL/GenBank/DDBJ databases">
        <title>Sequencing the genomes of 1000 actinobacteria strains.</title>
        <authorList>
            <person name="Klenk H.-P."/>
        </authorList>
    </citation>
    <scope>NUCLEOTIDE SEQUENCE [LARGE SCALE GENOMIC DNA]</scope>
    <source>
        <strain evidence="2 3">DSM 14555</strain>
    </source>
</reference>
<name>A0ABU1J964_9MICC</name>
<dbReference type="RefSeq" id="WP_296363984.1">
    <property type="nucleotide sequence ID" value="NZ_BAAAHY010000001.1"/>
</dbReference>
<keyword evidence="1" id="KW-0694">RNA-binding</keyword>
<protein>
    <submittedName>
        <fullName evidence="2">Ribosome-associated protein</fullName>
    </submittedName>
</protein>
<dbReference type="EMBL" id="JAVDQF010000001">
    <property type="protein sequence ID" value="MDR6268969.1"/>
    <property type="molecule type" value="Genomic_DNA"/>
</dbReference>
<accession>A0ABU1J964</accession>
<sequence>MPDIEEIPIRDESIRLGQLLKLASLAEDGIQAKEFIENGLVKVDGQIESRRGAQIRPGSVVSLNGQSIRVSAG</sequence>
<evidence type="ECO:0000256" key="1">
    <source>
        <dbReference type="PROSITE-ProRule" id="PRU00182"/>
    </source>
</evidence>
<keyword evidence="3" id="KW-1185">Reference proteome</keyword>
<evidence type="ECO:0000313" key="3">
    <source>
        <dbReference type="Proteomes" id="UP001185069"/>
    </source>
</evidence>
<dbReference type="Pfam" id="PF13275">
    <property type="entry name" value="S4_2"/>
    <property type="match status" value="1"/>
</dbReference>
<dbReference type="SUPFAM" id="SSF55174">
    <property type="entry name" value="Alpha-L RNA-binding motif"/>
    <property type="match status" value="1"/>
</dbReference>
<proteinExistence type="predicted"/>